<dbReference type="SUPFAM" id="SSF52540">
    <property type="entry name" value="P-loop containing nucleoside triphosphate hydrolases"/>
    <property type="match status" value="1"/>
</dbReference>
<comment type="caution">
    <text evidence="1">The sequence shown here is derived from an EMBL/GenBank/DDBJ whole genome shotgun (WGS) entry which is preliminary data.</text>
</comment>
<evidence type="ECO:0000313" key="1">
    <source>
        <dbReference type="EMBL" id="MDQ0270901.1"/>
    </source>
</evidence>
<keyword evidence="2" id="KW-1185">Reference proteome</keyword>
<evidence type="ECO:0000313" key="2">
    <source>
        <dbReference type="Proteomes" id="UP001238088"/>
    </source>
</evidence>
<name>A0ABU0AI21_9BACI</name>
<organism evidence="1 2">
    <name type="scientific">Cytobacillus purgationiresistens</name>
    <dbReference type="NCBI Taxonomy" id="863449"/>
    <lineage>
        <taxon>Bacteria</taxon>
        <taxon>Bacillati</taxon>
        <taxon>Bacillota</taxon>
        <taxon>Bacilli</taxon>
        <taxon>Bacillales</taxon>
        <taxon>Bacillaceae</taxon>
        <taxon>Cytobacillus</taxon>
    </lineage>
</organism>
<dbReference type="Proteomes" id="UP001238088">
    <property type="component" value="Unassembled WGS sequence"/>
</dbReference>
<proteinExistence type="predicted"/>
<sequence>MNFKLFDNYTNMDELQELMVNENQTIFFSTHITTDLDQIADEIVFIYNGQIYLHESIEDIREQFYLVKGAKSQLDADLKNLFLGYKVTPQGFTGLMQGQHELFYNMNVAAGLGDLGDLGDVGACHRQNSTIAEEFVIEPASLEDIMYFMTRGGN</sequence>
<dbReference type="EMBL" id="JAUSUB010000011">
    <property type="protein sequence ID" value="MDQ0270901.1"/>
    <property type="molecule type" value="Genomic_DNA"/>
</dbReference>
<reference evidence="1 2" key="1">
    <citation type="submission" date="2023-07" db="EMBL/GenBank/DDBJ databases">
        <title>Genomic Encyclopedia of Type Strains, Phase IV (KMG-IV): sequencing the most valuable type-strain genomes for metagenomic binning, comparative biology and taxonomic classification.</title>
        <authorList>
            <person name="Goeker M."/>
        </authorList>
    </citation>
    <scope>NUCLEOTIDE SEQUENCE [LARGE SCALE GENOMIC DNA]</scope>
    <source>
        <strain evidence="1 2">DSM 23494</strain>
    </source>
</reference>
<gene>
    <name evidence="1" type="ORF">J2S17_002787</name>
</gene>
<protein>
    <submittedName>
        <fullName evidence="1">ABC-type multidrug transport system ATPase subunit</fullName>
    </submittedName>
</protein>
<dbReference type="InterPro" id="IPR027417">
    <property type="entry name" value="P-loop_NTPase"/>
</dbReference>
<accession>A0ABU0AI21</accession>
<dbReference type="RefSeq" id="WP_307475694.1">
    <property type="nucleotide sequence ID" value="NZ_JAUSUB010000011.1"/>
</dbReference>